<dbReference type="CDD" id="cd00093">
    <property type="entry name" value="HTH_XRE"/>
    <property type="match status" value="1"/>
</dbReference>
<evidence type="ECO:0000313" key="4">
    <source>
        <dbReference type="EMBL" id="PQQ66278.1"/>
    </source>
</evidence>
<name>A0A2K9EEE8_9FIRM</name>
<organism evidence="3 5">
    <name type="scientific">Acetivibrio saccincola</name>
    <dbReference type="NCBI Taxonomy" id="1677857"/>
    <lineage>
        <taxon>Bacteria</taxon>
        <taxon>Bacillati</taxon>
        <taxon>Bacillota</taxon>
        <taxon>Clostridia</taxon>
        <taxon>Eubacteriales</taxon>
        <taxon>Oscillospiraceae</taxon>
        <taxon>Acetivibrio</taxon>
    </lineage>
</organism>
<evidence type="ECO:0000259" key="2">
    <source>
        <dbReference type="PROSITE" id="PS50943"/>
    </source>
</evidence>
<accession>A0A2K9EEE8</accession>
<dbReference type="KEGG" id="hsc:HVS_13285"/>
<dbReference type="PANTHER" id="PTHR46558">
    <property type="entry name" value="TRACRIPTIONAL REGULATORY PROTEIN-RELATED-RELATED"/>
    <property type="match status" value="1"/>
</dbReference>
<feature type="domain" description="HTH cro/C1-type" evidence="2">
    <location>
        <begin position="7"/>
        <end position="61"/>
    </location>
</feature>
<reference evidence="4 6" key="2">
    <citation type="journal article" date="2018" name="Syst. Appl. Microbiol.">
        <title>Characterization and high-quality draft genome sequence of Herbivorax saccincola A7, an anaerobic, alkaliphilic, thermophilic, cellulolytic, and xylanolytic bacterium.</title>
        <authorList>
            <person name="Aikawa S."/>
            <person name="Baramee S."/>
            <person name="Sermsathanaswadi J."/>
            <person name="Thianheng P."/>
            <person name="Tachaapaikoon C."/>
            <person name="Shikata A."/>
            <person name="Waeonukul R."/>
            <person name="Pason P."/>
            <person name="Ratanakhanokchai K."/>
            <person name="Kosugi A."/>
        </authorList>
    </citation>
    <scope>NUCLEOTIDE SEQUENCE [LARGE SCALE GENOMIC DNA]</scope>
    <source>
        <strain evidence="4 6">A7</strain>
    </source>
</reference>
<dbReference type="Pfam" id="PF01381">
    <property type="entry name" value="HTH_3"/>
    <property type="match status" value="1"/>
</dbReference>
<dbReference type="AlphaFoldDB" id="A0A2K9EEE8"/>
<reference evidence="3 5" key="1">
    <citation type="submission" date="2017-12" db="EMBL/GenBank/DDBJ databases">
        <title>Complete genome sequence of Herbivorax saccincola GGR1, a novel Cellulosome-producing hydrolytic bacterium in a thermophilic biogas plant, established by Illumina and Nanopore MinION sequencing.</title>
        <authorList>
            <person name="Pechtl A."/>
            <person name="Ruckert C."/>
            <person name="Koeck D.E."/>
            <person name="Maus I."/>
            <person name="Winkler A."/>
            <person name="Kalinowski J."/>
            <person name="Puhler A."/>
            <person name="Schwarz W.W."/>
            <person name="Zverlov V.V."/>
            <person name="Schluter A."/>
            <person name="Liebl W."/>
        </authorList>
    </citation>
    <scope>NUCLEOTIDE SEQUENCE [LARGE SCALE GENOMIC DNA]</scope>
    <source>
        <strain evidence="3">GGR1</strain>
        <strain evidence="5">SR1</strain>
    </source>
</reference>
<dbReference type="SUPFAM" id="SSF47413">
    <property type="entry name" value="lambda repressor-like DNA-binding domains"/>
    <property type="match status" value="1"/>
</dbReference>
<evidence type="ECO:0000313" key="5">
    <source>
        <dbReference type="Proteomes" id="UP000233534"/>
    </source>
</evidence>
<evidence type="ECO:0000313" key="3">
    <source>
        <dbReference type="EMBL" id="AUG58524.1"/>
    </source>
</evidence>
<dbReference type="PANTHER" id="PTHR46558:SF4">
    <property type="entry name" value="DNA-BIDING PHAGE PROTEIN"/>
    <property type="match status" value="1"/>
</dbReference>
<dbReference type="SMART" id="SM00530">
    <property type="entry name" value="HTH_XRE"/>
    <property type="match status" value="1"/>
</dbReference>
<evidence type="ECO:0000313" key="6">
    <source>
        <dbReference type="Proteomes" id="UP000239720"/>
    </source>
</evidence>
<dbReference type="PROSITE" id="PS50943">
    <property type="entry name" value="HTH_CROC1"/>
    <property type="match status" value="1"/>
</dbReference>
<gene>
    <name evidence="3" type="primary">immR2</name>
    <name evidence="4" type="ORF">B9R14_05625</name>
    <name evidence="3" type="ORF">HVS_13285</name>
</gene>
<dbReference type="InterPro" id="IPR010982">
    <property type="entry name" value="Lambda_DNA-bd_dom_sf"/>
</dbReference>
<dbReference type="InterPro" id="IPR001387">
    <property type="entry name" value="Cro/C1-type_HTH"/>
</dbReference>
<keyword evidence="5" id="KW-1185">Reference proteome</keyword>
<dbReference type="Proteomes" id="UP000239720">
    <property type="component" value="Unassembled WGS sequence"/>
</dbReference>
<dbReference type="InterPro" id="IPR043735">
    <property type="entry name" value="DUF5680"/>
</dbReference>
<protein>
    <submittedName>
        <fullName evidence="3 4">Transcriptional regulator</fullName>
    </submittedName>
</protein>
<dbReference type="OrthoDB" id="9801008at2"/>
<sequence length="222" mass="25600">MIFSEKLSLIRKSKGYTQEQLAEILGVSRQAVAKWESGQSYPDISNLIQISEEFHVTVDYLVRDSVCQKKPTYLHRGQIEIVDFLIKAKKETYAGNGPESKSIYPGSYILEYREGDFLYIDTYYGGEAFIGEEVVWMKDTPVYGMNYCGRVIGDNFSGDFLKAALLAVPQDMPYRGPSFFEEQGYIYRCSTKGDMNWFQGYENIYYDNEKIYECYFHGGGIR</sequence>
<dbReference type="EMBL" id="CP025197">
    <property type="protein sequence ID" value="AUG58524.1"/>
    <property type="molecule type" value="Genomic_DNA"/>
</dbReference>
<dbReference type="Proteomes" id="UP000233534">
    <property type="component" value="Chromosome"/>
</dbReference>
<dbReference type="Pfam" id="PF18931">
    <property type="entry name" value="DUF5680"/>
    <property type="match status" value="1"/>
</dbReference>
<evidence type="ECO:0000256" key="1">
    <source>
        <dbReference type="ARBA" id="ARBA00023125"/>
    </source>
</evidence>
<dbReference type="RefSeq" id="WP_101303051.1">
    <property type="nucleotide sequence ID" value="NZ_CP025197.1"/>
</dbReference>
<dbReference type="Gene3D" id="1.10.260.40">
    <property type="entry name" value="lambda repressor-like DNA-binding domains"/>
    <property type="match status" value="1"/>
</dbReference>
<proteinExistence type="predicted"/>
<keyword evidence="1" id="KW-0238">DNA-binding</keyword>
<dbReference type="EMBL" id="NEMB01000003">
    <property type="protein sequence ID" value="PQQ66278.1"/>
    <property type="molecule type" value="Genomic_DNA"/>
</dbReference>
<dbReference type="GO" id="GO:0003677">
    <property type="term" value="F:DNA binding"/>
    <property type="evidence" value="ECO:0007669"/>
    <property type="project" value="UniProtKB-KW"/>
</dbReference>